<dbReference type="Pfam" id="PF07366">
    <property type="entry name" value="SnoaL"/>
    <property type="match status" value="1"/>
</dbReference>
<name>A0A433WN62_9BACT</name>
<dbReference type="Proteomes" id="UP000281028">
    <property type="component" value="Unassembled WGS sequence"/>
</dbReference>
<dbReference type="PANTHER" id="PTHR38436">
    <property type="entry name" value="POLYKETIDE CYCLASE SNOAL-LIKE DOMAIN"/>
    <property type="match status" value="1"/>
</dbReference>
<proteinExistence type="predicted"/>
<dbReference type="Gene3D" id="3.10.450.50">
    <property type="match status" value="1"/>
</dbReference>
<gene>
    <name evidence="1" type="ORF">ECE50_016435</name>
</gene>
<dbReference type="SUPFAM" id="SSF54427">
    <property type="entry name" value="NTF2-like"/>
    <property type="match status" value="1"/>
</dbReference>
<evidence type="ECO:0000313" key="2">
    <source>
        <dbReference type="Proteomes" id="UP000281028"/>
    </source>
</evidence>
<comment type="caution">
    <text evidence="1">The sequence shown here is derived from an EMBL/GenBank/DDBJ whole genome shotgun (WGS) entry which is preliminary data.</text>
</comment>
<dbReference type="EMBL" id="RIAR02000001">
    <property type="protein sequence ID" value="NSL88429.1"/>
    <property type="molecule type" value="Genomic_DNA"/>
</dbReference>
<dbReference type="GO" id="GO:0030638">
    <property type="term" value="P:polyketide metabolic process"/>
    <property type="evidence" value="ECO:0007669"/>
    <property type="project" value="InterPro"/>
</dbReference>
<dbReference type="InterPro" id="IPR009959">
    <property type="entry name" value="Cyclase_SnoaL-like"/>
</dbReference>
<sequence length="133" mass="15062">MQTVQELNKSVVRRFNEAFIINGDLQAFEEIVAPDFINATAPPGWPADKESTRDFILLGLRKAFADLTLEIFDMVAEDDKVFTHKAFTGIHVEELLGVAPTGKKTTLRIMDLIELKDGQYVKHWSVRELKTTV</sequence>
<dbReference type="PANTHER" id="PTHR38436:SF1">
    <property type="entry name" value="ESTER CYCLASE"/>
    <property type="match status" value="1"/>
</dbReference>
<protein>
    <submittedName>
        <fullName evidence="1">Ester cyclase</fullName>
    </submittedName>
</protein>
<organism evidence="1 2">
    <name type="scientific">Chitinophaga solisilvae</name>
    <dbReference type="NCBI Taxonomy" id="1233460"/>
    <lineage>
        <taxon>Bacteria</taxon>
        <taxon>Pseudomonadati</taxon>
        <taxon>Bacteroidota</taxon>
        <taxon>Chitinophagia</taxon>
        <taxon>Chitinophagales</taxon>
        <taxon>Chitinophagaceae</taxon>
        <taxon>Chitinophaga</taxon>
    </lineage>
</organism>
<dbReference type="OrthoDB" id="7876517at2"/>
<accession>A0A433WN62</accession>
<reference evidence="1" key="1">
    <citation type="submission" date="2020-05" db="EMBL/GenBank/DDBJ databases">
        <title>Chitinophaga laudate sp. nov., isolated from a tropical peat swamp.</title>
        <authorList>
            <person name="Goh C.B.S."/>
            <person name="Lee M.S."/>
            <person name="Parimannan S."/>
            <person name="Pasbakhsh P."/>
            <person name="Yule C.M."/>
            <person name="Rajandas H."/>
            <person name="Loke S."/>
            <person name="Croft L."/>
            <person name="Tan J.B.L."/>
        </authorList>
    </citation>
    <scope>NUCLEOTIDE SEQUENCE</scope>
    <source>
        <strain evidence="1">Mgbs1</strain>
    </source>
</reference>
<dbReference type="AlphaFoldDB" id="A0A433WN62"/>
<dbReference type="InterPro" id="IPR032710">
    <property type="entry name" value="NTF2-like_dom_sf"/>
</dbReference>
<keyword evidence="2" id="KW-1185">Reference proteome</keyword>
<evidence type="ECO:0000313" key="1">
    <source>
        <dbReference type="EMBL" id="NSL88429.1"/>
    </source>
</evidence>